<dbReference type="EMBL" id="CAMGYJ010000011">
    <property type="protein sequence ID" value="CAI0558505.1"/>
    <property type="molecule type" value="Genomic_DNA"/>
</dbReference>
<dbReference type="InterPro" id="IPR036259">
    <property type="entry name" value="MFS_trans_sf"/>
</dbReference>
<gene>
    <name evidence="2" type="ORF">LITE_LOCUS48801</name>
</gene>
<accession>A0AAV0RLJ7</accession>
<keyword evidence="3" id="KW-1185">Reference proteome</keyword>
<sequence length="117" mass="13010">MFTLVGLLEFFYSESSAGMKALSTAISWTSLAFGYFLSTVVVEVVNKVSGGWLESNNLNRDKLNYFYWLLAGLSVVNLGAYLLCASWYRYKEVEVVGEAAAREGDGNEKRVEETVVV</sequence>
<evidence type="ECO:0000313" key="2">
    <source>
        <dbReference type="EMBL" id="CAI0558505.1"/>
    </source>
</evidence>
<keyword evidence="1" id="KW-0472">Membrane</keyword>
<comment type="caution">
    <text evidence="2">The sequence shown here is derived from an EMBL/GenBank/DDBJ whole genome shotgun (WGS) entry which is preliminary data.</text>
</comment>
<keyword evidence="1" id="KW-1133">Transmembrane helix</keyword>
<name>A0AAV0RLJ7_9ROSI</name>
<evidence type="ECO:0000256" key="1">
    <source>
        <dbReference type="SAM" id="Phobius"/>
    </source>
</evidence>
<proteinExistence type="predicted"/>
<dbReference type="Proteomes" id="UP001154282">
    <property type="component" value="Unassembled WGS sequence"/>
</dbReference>
<feature type="transmembrane region" description="Helical" evidence="1">
    <location>
        <begin position="21"/>
        <end position="45"/>
    </location>
</feature>
<feature type="transmembrane region" description="Helical" evidence="1">
    <location>
        <begin position="65"/>
        <end position="84"/>
    </location>
</feature>
<keyword evidence="1" id="KW-0812">Transmembrane</keyword>
<dbReference type="Gene3D" id="1.20.1250.20">
    <property type="entry name" value="MFS general substrate transporter like domains"/>
    <property type="match status" value="1"/>
</dbReference>
<reference evidence="2" key="1">
    <citation type="submission" date="2022-08" db="EMBL/GenBank/DDBJ databases">
        <authorList>
            <person name="Gutierrez-Valencia J."/>
        </authorList>
    </citation>
    <scope>NUCLEOTIDE SEQUENCE</scope>
</reference>
<dbReference type="AlphaFoldDB" id="A0AAV0RLJ7"/>
<organism evidence="2 3">
    <name type="scientific">Linum tenue</name>
    <dbReference type="NCBI Taxonomy" id="586396"/>
    <lineage>
        <taxon>Eukaryota</taxon>
        <taxon>Viridiplantae</taxon>
        <taxon>Streptophyta</taxon>
        <taxon>Embryophyta</taxon>
        <taxon>Tracheophyta</taxon>
        <taxon>Spermatophyta</taxon>
        <taxon>Magnoliopsida</taxon>
        <taxon>eudicotyledons</taxon>
        <taxon>Gunneridae</taxon>
        <taxon>Pentapetalae</taxon>
        <taxon>rosids</taxon>
        <taxon>fabids</taxon>
        <taxon>Malpighiales</taxon>
        <taxon>Linaceae</taxon>
        <taxon>Linum</taxon>
    </lineage>
</organism>
<dbReference type="PANTHER" id="PTHR11654">
    <property type="entry name" value="OLIGOPEPTIDE TRANSPORTER-RELATED"/>
    <property type="match status" value="1"/>
</dbReference>
<evidence type="ECO:0000313" key="3">
    <source>
        <dbReference type="Proteomes" id="UP001154282"/>
    </source>
</evidence>
<protein>
    <submittedName>
        <fullName evidence="2">Uncharacterized protein</fullName>
    </submittedName>
</protein>